<dbReference type="AlphaFoldDB" id="A0AA88Y377"/>
<evidence type="ECO:0000256" key="2">
    <source>
        <dbReference type="PROSITE-ProRule" id="PRU00235"/>
    </source>
</evidence>
<dbReference type="InterPro" id="IPR009091">
    <property type="entry name" value="RCC1/BLIP-II"/>
</dbReference>
<feature type="repeat" description="RCC1" evidence="2">
    <location>
        <begin position="140"/>
        <end position="196"/>
    </location>
</feature>
<comment type="caution">
    <text evidence="5">The sequence shown here is derived from an EMBL/GenBank/DDBJ whole genome shotgun (WGS) entry which is preliminary data.</text>
</comment>
<name>A0AA88Y377_PINIB</name>
<dbReference type="Pfam" id="PF13540">
    <property type="entry name" value="RCC1_2"/>
    <property type="match status" value="1"/>
</dbReference>
<dbReference type="Gene3D" id="2.130.10.30">
    <property type="entry name" value="Regulator of chromosome condensation 1/beta-lactamase-inhibitor protein II"/>
    <property type="match status" value="2"/>
</dbReference>
<evidence type="ECO:0000256" key="1">
    <source>
        <dbReference type="ARBA" id="ARBA00022737"/>
    </source>
</evidence>
<feature type="region of interest" description="Disordered" evidence="3">
    <location>
        <begin position="479"/>
        <end position="498"/>
    </location>
</feature>
<evidence type="ECO:0000313" key="6">
    <source>
        <dbReference type="Proteomes" id="UP001186944"/>
    </source>
</evidence>
<feature type="compositionally biased region" description="Polar residues" evidence="3">
    <location>
        <begin position="529"/>
        <end position="538"/>
    </location>
</feature>
<dbReference type="Pfam" id="PF25390">
    <property type="entry name" value="WD40_RLD"/>
    <property type="match status" value="1"/>
</dbReference>
<evidence type="ECO:0000313" key="5">
    <source>
        <dbReference type="EMBL" id="KAK3097505.1"/>
    </source>
</evidence>
<proteinExistence type="predicted"/>
<dbReference type="PANTHER" id="PTHR22870:SF408">
    <property type="entry name" value="OS09G0560450 PROTEIN"/>
    <property type="match status" value="1"/>
</dbReference>
<accession>A0AA88Y377</accession>
<dbReference type="Proteomes" id="UP001186944">
    <property type="component" value="Unassembled WGS sequence"/>
</dbReference>
<feature type="repeat" description="RCC1" evidence="2">
    <location>
        <begin position="247"/>
        <end position="294"/>
    </location>
</feature>
<feature type="repeat" description="RCC1" evidence="2">
    <location>
        <begin position="197"/>
        <end position="246"/>
    </location>
</feature>
<protein>
    <recommendedName>
        <fullName evidence="4">RCC1-like domain-containing protein</fullName>
    </recommendedName>
</protein>
<feature type="compositionally biased region" description="Low complexity" evidence="3">
    <location>
        <begin position="539"/>
        <end position="553"/>
    </location>
</feature>
<feature type="repeat" description="RCC1" evidence="2">
    <location>
        <begin position="28"/>
        <end position="81"/>
    </location>
</feature>
<dbReference type="PANTHER" id="PTHR22870">
    <property type="entry name" value="REGULATOR OF CHROMOSOME CONDENSATION"/>
    <property type="match status" value="1"/>
</dbReference>
<feature type="domain" description="RCC1-like" evidence="4">
    <location>
        <begin position="26"/>
        <end position="312"/>
    </location>
</feature>
<feature type="repeat" description="RCC1" evidence="2">
    <location>
        <begin position="349"/>
        <end position="400"/>
    </location>
</feature>
<dbReference type="PROSITE" id="PS00626">
    <property type="entry name" value="RCC1_2"/>
    <property type="match status" value="2"/>
</dbReference>
<dbReference type="PRINTS" id="PR00633">
    <property type="entry name" value="RCCNDNSATION"/>
</dbReference>
<dbReference type="InterPro" id="IPR058923">
    <property type="entry name" value="RCC1-like_dom"/>
</dbReference>
<feature type="compositionally biased region" description="Polar residues" evidence="3">
    <location>
        <begin position="561"/>
        <end position="581"/>
    </location>
</feature>
<feature type="repeat" description="RCC1" evidence="2">
    <location>
        <begin position="82"/>
        <end position="139"/>
    </location>
</feature>
<dbReference type="InterPro" id="IPR051210">
    <property type="entry name" value="Ub_ligase/GEF_domain"/>
</dbReference>
<dbReference type="PROSITE" id="PS50012">
    <property type="entry name" value="RCC1_3"/>
    <property type="match status" value="7"/>
</dbReference>
<keyword evidence="6" id="KW-1185">Reference proteome</keyword>
<feature type="region of interest" description="Disordered" evidence="3">
    <location>
        <begin position="403"/>
        <end position="445"/>
    </location>
</feature>
<gene>
    <name evidence="5" type="ORF">FSP39_010255</name>
</gene>
<sequence>MFFLLSLSLEEMDIHEETDDEEESQDDNQLLSWGCGEFGQHCHRHKTDVPIHDGLLKEFGGKDRVKFVACGASHSVVVTDSDEIFAWGNGNSGQLGVDSTGTELEPRRVTLFENQAKGGNPPVAGVACGGRHTMVWLTNGNVFSFGNNYYAQLGYDFREETYKENQTKPTLLKFLAYRPVVQVSCGEKHSVFRFQDGAIACVGCNANGQIGMGCREEAVVPKILEMDRPIRFVASGANHNLAITDNGEVYVWGYGKAIGNKKSDVLSPELIQINTHSIRQVAGGSSHSVFLTESGTVLTLGSGPDGQLGFGNNVYFLHRPRKIRHAHLNRKIVKICAGESFSAAITENGDLFMWGKNSHIILPDKPPSYRIWNPVLINKRTKPIKSLYCGSWHAIAITGFPDPLTNNYSDTEDSDQEMDTRAMNGHHQNGDIKDGDGSSESDGDFADLPQIVFKKDQGLQEKEGTKLTIAEFYAQEDNETNYGPSAAGGKSHGKEDQSEYRLQIPPDDTSYSPNDKPESAKSRIIVQVPTPNVVNVATSPIPFSSSDSGSERASSPHHTLAKQNVQKDNSANYKNSFQPSAKTTKFEESPLVYRDERSSYPAKSIPYSYEREKSCISNHSHPAPIVQVSKRTADMFSLPRENTNFTSRQIDLTEVEYARAVNSSRAHEKQFWVNKLNEARSECNTAPNPLSLVPQDEFIAIDSGANKTAKYSESVVSRYGRYSEASVINLGRVEGLLDGTPTKMTRSSMSDYGKQFGTPEILEEARRAAKLPPRGKPTSSIPRKKTEANFALQISRSDTIVAPLKGPIINAKMKNLKLNPLERYASVHNPLAGSKMVEKKSKAGIQTPRNVSIPGGRSVHQSGRRFLRSRSDRSQ</sequence>
<dbReference type="SUPFAM" id="SSF50985">
    <property type="entry name" value="RCC1/BLIP-II"/>
    <property type="match status" value="2"/>
</dbReference>
<dbReference type="EMBL" id="VSWD01000007">
    <property type="protein sequence ID" value="KAK3097505.1"/>
    <property type="molecule type" value="Genomic_DNA"/>
</dbReference>
<feature type="region of interest" description="Disordered" evidence="3">
    <location>
        <begin position="835"/>
        <end position="875"/>
    </location>
</feature>
<feature type="region of interest" description="Disordered" evidence="3">
    <location>
        <begin position="503"/>
        <end position="581"/>
    </location>
</feature>
<keyword evidence="1" id="KW-0677">Repeat</keyword>
<evidence type="ECO:0000259" key="4">
    <source>
        <dbReference type="Pfam" id="PF25390"/>
    </source>
</evidence>
<reference evidence="5" key="1">
    <citation type="submission" date="2019-08" db="EMBL/GenBank/DDBJ databases">
        <title>The improved chromosome-level genome for the pearl oyster Pinctada fucata martensii using PacBio sequencing and Hi-C.</title>
        <authorList>
            <person name="Zheng Z."/>
        </authorList>
    </citation>
    <scope>NUCLEOTIDE SEQUENCE</scope>
    <source>
        <strain evidence="5">ZZ-2019</strain>
        <tissue evidence="5">Adductor muscle</tissue>
    </source>
</reference>
<feature type="repeat" description="RCC1" evidence="2">
    <location>
        <begin position="295"/>
        <end position="348"/>
    </location>
</feature>
<evidence type="ECO:0000256" key="3">
    <source>
        <dbReference type="SAM" id="MobiDB-lite"/>
    </source>
</evidence>
<dbReference type="InterPro" id="IPR000408">
    <property type="entry name" value="Reg_chr_condens"/>
</dbReference>
<organism evidence="5 6">
    <name type="scientific">Pinctada imbricata</name>
    <name type="common">Atlantic pearl-oyster</name>
    <name type="synonym">Pinctada martensii</name>
    <dbReference type="NCBI Taxonomy" id="66713"/>
    <lineage>
        <taxon>Eukaryota</taxon>
        <taxon>Metazoa</taxon>
        <taxon>Spiralia</taxon>
        <taxon>Lophotrochozoa</taxon>
        <taxon>Mollusca</taxon>
        <taxon>Bivalvia</taxon>
        <taxon>Autobranchia</taxon>
        <taxon>Pteriomorphia</taxon>
        <taxon>Pterioida</taxon>
        <taxon>Pterioidea</taxon>
        <taxon>Pteriidae</taxon>
        <taxon>Pinctada</taxon>
    </lineage>
</organism>